<sequence length="399" mass="40876">MRFRILGATLALALVCAVASSCSSPESLGAGLEPPLGFVSADASTDGDATDTNEAGRTLTSYCPSNQCPKGRTNCPTSRFPCDVDLLTDTNNCGACGVVCPSNGNGATYDCVNGKCALTCQTSSYVGDCDGIVDNGCETSLLTNDNCVTCGRKCDPAKPCVDRAFNDVDCGCHDDQTYCPDAPYLKCIDTRADDTNCGACGNVCDPTAGGAPSYPNAYYGCEKSACGALKCVPYTGDCDNAVTNGCETSLLTKTNCGGCGLACPSGQECRLNEFQQPTCMCPEGETFCGTCITPELCIGRCYDLTSEKSACGACGNPCTFDGNHGAGACVYGVCKLRCYQGWADCNGNSGDNCEVNIDADPENCGGCGIVCDAVAGQACVGGRCVVEPCDEVDAGGGPR</sequence>
<organism evidence="2 3">
    <name type="scientific">Labilithrix luteola</name>
    <dbReference type="NCBI Taxonomy" id="1391654"/>
    <lineage>
        <taxon>Bacteria</taxon>
        <taxon>Pseudomonadati</taxon>
        <taxon>Myxococcota</taxon>
        <taxon>Polyangia</taxon>
        <taxon>Polyangiales</taxon>
        <taxon>Labilitrichaceae</taxon>
        <taxon>Labilithrix</taxon>
    </lineage>
</organism>
<dbReference type="PROSITE" id="PS51257">
    <property type="entry name" value="PROKAR_LIPOPROTEIN"/>
    <property type="match status" value="1"/>
</dbReference>
<dbReference type="KEGG" id="llu:AKJ09_09969"/>
<dbReference type="OrthoDB" id="5492401at2"/>
<dbReference type="RefSeq" id="WP_146654097.1">
    <property type="nucleotide sequence ID" value="NZ_CP012333.1"/>
</dbReference>
<dbReference type="EMBL" id="CP012333">
    <property type="protein sequence ID" value="AKV03306.1"/>
    <property type="molecule type" value="Genomic_DNA"/>
</dbReference>
<feature type="chain" id="PRO_5005466941" description="Tryptophan synthase alpha chain" evidence="1">
    <location>
        <begin position="20"/>
        <end position="399"/>
    </location>
</feature>
<keyword evidence="1" id="KW-0732">Signal</keyword>
<evidence type="ECO:0000256" key="1">
    <source>
        <dbReference type="SAM" id="SignalP"/>
    </source>
</evidence>
<gene>
    <name evidence="2" type="ORF">AKJ09_09969</name>
</gene>
<proteinExistence type="predicted"/>
<evidence type="ECO:0008006" key="4">
    <source>
        <dbReference type="Google" id="ProtNLM"/>
    </source>
</evidence>
<dbReference type="AlphaFoldDB" id="A0A0K1QC02"/>
<evidence type="ECO:0000313" key="3">
    <source>
        <dbReference type="Proteomes" id="UP000064967"/>
    </source>
</evidence>
<accession>A0A0K1QC02</accession>
<evidence type="ECO:0000313" key="2">
    <source>
        <dbReference type="EMBL" id="AKV03306.1"/>
    </source>
</evidence>
<feature type="signal peptide" evidence="1">
    <location>
        <begin position="1"/>
        <end position="19"/>
    </location>
</feature>
<dbReference type="Proteomes" id="UP000064967">
    <property type="component" value="Chromosome"/>
</dbReference>
<protein>
    <recommendedName>
        <fullName evidence="4">Tryptophan synthase alpha chain</fullName>
    </recommendedName>
</protein>
<dbReference type="STRING" id="1391654.AKJ09_09969"/>
<reference evidence="2 3" key="1">
    <citation type="submission" date="2015-08" db="EMBL/GenBank/DDBJ databases">
        <authorList>
            <person name="Babu N.S."/>
            <person name="Beckwith C.J."/>
            <person name="Beseler K.G."/>
            <person name="Brison A."/>
            <person name="Carone J.V."/>
            <person name="Caskin T.P."/>
            <person name="Diamond M."/>
            <person name="Durham M.E."/>
            <person name="Foxe J.M."/>
            <person name="Go M."/>
            <person name="Henderson B.A."/>
            <person name="Jones I.B."/>
            <person name="McGettigan J.A."/>
            <person name="Micheletti S.J."/>
            <person name="Nasrallah M.E."/>
            <person name="Ortiz D."/>
            <person name="Piller C.R."/>
            <person name="Privatt S.R."/>
            <person name="Schneider S.L."/>
            <person name="Sharp S."/>
            <person name="Smith T.C."/>
            <person name="Stanton J.D."/>
            <person name="Ullery H.E."/>
            <person name="Wilson R.J."/>
            <person name="Serrano M.G."/>
            <person name="Buck G."/>
            <person name="Lee V."/>
            <person name="Wang Y."/>
            <person name="Carvalho R."/>
            <person name="Voegtly L."/>
            <person name="Shi R."/>
            <person name="Duckworth R."/>
            <person name="Johnson A."/>
            <person name="Loviza R."/>
            <person name="Walstead R."/>
            <person name="Shah Z."/>
            <person name="Kiflezghi M."/>
            <person name="Wade K."/>
            <person name="Ball S.L."/>
            <person name="Bradley K.W."/>
            <person name="Asai D.J."/>
            <person name="Bowman C.A."/>
            <person name="Russell D.A."/>
            <person name="Pope W.H."/>
            <person name="Jacobs-Sera D."/>
            <person name="Hendrix R.W."/>
            <person name="Hatfull G.F."/>
        </authorList>
    </citation>
    <scope>NUCLEOTIDE SEQUENCE [LARGE SCALE GENOMIC DNA]</scope>
    <source>
        <strain evidence="2 3">DSM 27648</strain>
    </source>
</reference>
<keyword evidence="3" id="KW-1185">Reference proteome</keyword>
<name>A0A0K1QC02_9BACT</name>